<evidence type="ECO:0000256" key="4">
    <source>
        <dbReference type="ARBA" id="ARBA00022723"/>
    </source>
</evidence>
<feature type="domain" description="RING-type" evidence="10">
    <location>
        <begin position="162"/>
        <end position="202"/>
    </location>
</feature>
<accession>A0AAV1CLY3</accession>
<dbReference type="InterPro" id="IPR001841">
    <property type="entry name" value="Znf_RING"/>
</dbReference>
<organism evidence="11 12">
    <name type="scientific">Oldenlandia corymbosa var. corymbosa</name>
    <dbReference type="NCBI Taxonomy" id="529605"/>
    <lineage>
        <taxon>Eukaryota</taxon>
        <taxon>Viridiplantae</taxon>
        <taxon>Streptophyta</taxon>
        <taxon>Embryophyta</taxon>
        <taxon>Tracheophyta</taxon>
        <taxon>Spermatophyta</taxon>
        <taxon>Magnoliopsida</taxon>
        <taxon>eudicotyledons</taxon>
        <taxon>Gunneridae</taxon>
        <taxon>Pentapetalae</taxon>
        <taxon>asterids</taxon>
        <taxon>lamiids</taxon>
        <taxon>Gentianales</taxon>
        <taxon>Rubiaceae</taxon>
        <taxon>Rubioideae</taxon>
        <taxon>Spermacoceae</taxon>
        <taxon>Hedyotis-Oldenlandia complex</taxon>
        <taxon>Oldenlandia</taxon>
    </lineage>
</organism>
<evidence type="ECO:0000313" key="12">
    <source>
        <dbReference type="Proteomes" id="UP001161247"/>
    </source>
</evidence>
<comment type="catalytic activity">
    <reaction evidence="1">
        <text>S-ubiquitinyl-[E2 ubiquitin-conjugating enzyme]-L-cysteine + [acceptor protein]-L-lysine = [E2 ubiquitin-conjugating enzyme]-L-cysteine + N(6)-ubiquitinyl-[acceptor protein]-L-lysine.</text>
        <dbReference type="EC" id="2.3.2.27"/>
    </reaction>
</comment>
<dbReference type="PROSITE" id="PS50089">
    <property type="entry name" value="ZF_RING_2"/>
    <property type="match status" value="1"/>
</dbReference>
<gene>
    <name evidence="11" type="ORF">OLC1_LOCUS7188</name>
</gene>
<dbReference type="GO" id="GO:0061630">
    <property type="term" value="F:ubiquitin protein ligase activity"/>
    <property type="evidence" value="ECO:0007669"/>
    <property type="project" value="UniProtKB-EC"/>
</dbReference>
<evidence type="ECO:0000313" key="11">
    <source>
        <dbReference type="EMBL" id="CAI9096427.1"/>
    </source>
</evidence>
<keyword evidence="4" id="KW-0479">Metal-binding</keyword>
<dbReference type="PANTHER" id="PTHR46463">
    <property type="entry name" value="ZINC FINGER, RING/FYVE/PHD-TYPE"/>
    <property type="match status" value="1"/>
</dbReference>
<dbReference type="EMBL" id="OX459119">
    <property type="protein sequence ID" value="CAI9096427.1"/>
    <property type="molecule type" value="Genomic_DNA"/>
</dbReference>
<evidence type="ECO:0000256" key="3">
    <source>
        <dbReference type="ARBA" id="ARBA00022679"/>
    </source>
</evidence>
<feature type="region of interest" description="Disordered" evidence="9">
    <location>
        <begin position="77"/>
        <end position="105"/>
    </location>
</feature>
<dbReference type="SMART" id="SM00184">
    <property type="entry name" value="RING"/>
    <property type="match status" value="1"/>
</dbReference>
<dbReference type="EC" id="2.3.2.27" evidence="2"/>
<keyword evidence="5 8" id="KW-0863">Zinc-finger</keyword>
<dbReference type="AlphaFoldDB" id="A0AAV1CLY3"/>
<protein>
    <recommendedName>
        <fullName evidence="2">RING-type E3 ubiquitin transferase</fullName>
        <ecNumber evidence="2">2.3.2.27</ecNumber>
    </recommendedName>
</protein>
<dbReference type="PANTHER" id="PTHR46463:SF10">
    <property type="entry name" value="OS01G0926200 PROTEIN"/>
    <property type="match status" value="1"/>
</dbReference>
<evidence type="ECO:0000256" key="8">
    <source>
        <dbReference type="PROSITE-ProRule" id="PRU00175"/>
    </source>
</evidence>
<dbReference type="Proteomes" id="UP001161247">
    <property type="component" value="Chromosome 2"/>
</dbReference>
<keyword evidence="12" id="KW-1185">Reference proteome</keyword>
<reference evidence="11" key="1">
    <citation type="submission" date="2023-03" db="EMBL/GenBank/DDBJ databases">
        <authorList>
            <person name="Julca I."/>
        </authorList>
    </citation>
    <scope>NUCLEOTIDE SEQUENCE</scope>
</reference>
<evidence type="ECO:0000256" key="7">
    <source>
        <dbReference type="ARBA" id="ARBA00022833"/>
    </source>
</evidence>
<sequence>MMGNACCCFGYEEIGSDHQGSSGCFHGLVSKCRALFGRGSPAPASDEEAIPLESEGIQIGSSATSPIDVTLSVDQNSQMSGDDVVGGQDRGSSHSRAEEPVPITATVQQPPNLLKVDTTLFNAFKPGKDKELCSDSSLKVFSSVELYGAEYLSPSSEDEDVCPTCLEEYTGENPKIVTHCSHHYHLSCIYEWMERSETCPVCGKLMEFDE</sequence>
<dbReference type="CDD" id="cd23116">
    <property type="entry name" value="RING-H2_AIRP1-like"/>
    <property type="match status" value="1"/>
</dbReference>
<dbReference type="Gene3D" id="3.30.40.10">
    <property type="entry name" value="Zinc/RING finger domain, C3HC4 (zinc finger)"/>
    <property type="match status" value="1"/>
</dbReference>
<evidence type="ECO:0000256" key="6">
    <source>
        <dbReference type="ARBA" id="ARBA00022786"/>
    </source>
</evidence>
<dbReference type="GO" id="GO:0008270">
    <property type="term" value="F:zinc ion binding"/>
    <property type="evidence" value="ECO:0007669"/>
    <property type="project" value="UniProtKB-KW"/>
</dbReference>
<keyword evidence="7" id="KW-0862">Zinc</keyword>
<dbReference type="InterPro" id="IPR013083">
    <property type="entry name" value="Znf_RING/FYVE/PHD"/>
</dbReference>
<keyword evidence="3" id="KW-0808">Transferase</keyword>
<dbReference type="Pfam" id="PF13639">
    <property type="entry name" value="zf-RING_2"/>
    <property type="match status" value="1"/>
</dbReference>
<keyword evidence="6" id="KW-0833">Ubl conjugation pathway</keyword>
<evidence type="ECO:0000259" key="10">
    <source>
        <dbReference type="PROSITE" id="PS50089"/>
    </source>
</evidence>
<proteinExistence type="predicted"/>
<evidence type="ECO:0000256" key="2">
    <source>
        <dbReference type="ARBA" id="ARBA00012483"/>
    </source>
</evidence>
<evidence type="ECO:0000256" key="9">
    <source>
        <dbReference type="SAM" id="MobiDB-lite"/>
    </source>
</evidence>
<name>A0AAV1CLY3_OLDCO</name>
<evidence type="ECO:0000256" key="1">
    <source>
        <dbReference type="ARBA" id="ARBA00000900"/>
    </source>
</evidence>
<dbReference type="SUPFAM" id="SSF57850">
    <property type="entry name" value="RING/U-box"/>
    <property type="match status" value="1"/>
</dbReference>
<evidence type="ECO:0000256" key="5">
    <source>
        <dbReference type="ARBA" id="ARBA00022771"/>
    </source>
</evidence>